<dbReference type="Proteomes" id="UP001157006">
    <property type="component" value="Chromosome 1S"/>
</dbReference>
<dbReference type="AlphaFoldDB" id="A0AAV0Z906"/>
<dbReference type="EMBL" id="OX451735">
    <property type="protein sequence ID" value="CAI8593959.1"/>
    <property type="molecule type" value="Genomic_DNA"/>
</dbReference>
<dbReference type="PANTHER" id="PTHR38371:SF1">
    <property type="entry name" value="RHO GTPASE-ACTIVATING PROTEIN"/>
    <property type="match status" value="1"/>
</dbReference>
<feature type="compositionally biased region" description="Basic residues" evidence="1">
    <location>
        <begin position="425"/>
        <end position="435"/>
    </location>
</feature>
<feature type="compositionally biased region" description="Basic residues" evidence="1">
    <location>
        <begin position="509"/>
        <end position="519"/>
    </location>
</feature>
<feature type="region of interest" description="Disordered" evidence="1">
    <location>
        <begin position="237"/>
        <end position="262"/>
    </location>
</feature>
<evidence type="ECO:0000313" key="3">
    <source>
        <dbReference type="Proteomes" id="UP001157006"/>
    </source>
</evidence>
<reference evidence="2 3" key="1">
    <citation type="submission" date="2023-01" db="EMBL/GenBank/DDBJ databases">
        <authorList>
            <person name="Kreplak J."/>
        </authorList>
    </citation>
    <scope>NUCLEOTIDE SEQUENCE [LARGE SCALE GENOMIC DNA]</scope>
</reference>
<name>A0AAV0Z906_VICFA</name>
<dbReference type="PANTHER" id="PTHR38371">
    <property type="entry name" value="RHO GTPASE-ACTIVATING PROTEIN"/>
    <property type="match status" value="1"/>
</dbReference>
<accession>A0AAV0Z906</accession>
<feature type="compositionally biased region" description="Polar residues" evidence="1">
    <location>
        <begin position="380"/>
        <end position="411"/>
    </location>
</feature>
<feature type="compositionally biased region" description="Acidic residues" evidence="1">
    <location>
        <begin position="85"/>
        <end position="95"/>
    </location>
</feature>
<feature type="region of interest" description="Disordered" evidence="1">
    <location>
        <begin position="290"/>
        <end position="309"/>
    </location>
</feature>
<keyword evidence="3" id="KW-1185">Reference proteome</keyword>
<feature type="region of interest" description="Disordered" evidence="1">
    <location>
        <begin position="1"/>
        <end position="146"/>
    </location>
</feature>
<feature type="compositionally biased region" description="Polar residues" evidence="1">
    <location>
        <begin position="292"/>
        <end position="305"/>
    </location>
</feature>
<evidence type="ECO:0000256" key="1">
    <source>
        <dbReference type="SAM" id="MobiDB-lite"/>
    </source>
</evidence>
<evidence type="ECO:0000313" key="2">
    <source>
        <dbReference type="EMBL" id="CAI8593959.1"/>
    </source>
</evidence>
<protein>
    <submittedName>
        <fullName evidence="2">Uncharacterized protein</fullName>
    </submittedName>
</protein>
<feature type="region of interest" description="Disordered" evidence="1">
    <location>
        <begin position="348"/>
        <end position="519"/>
    </location>
</feature>
<proteinExistence type="predicted"/>
<feature type="compositionally biased region" description="Polar residues" evidence="1">
    <location>
        <begin position="102"/>
        <end position="121"/>
    </location>
</feature>
<gene>
    <name evidence="2" type="ORF">VFH_I117360</name>
</gene>
<feature type="compositionally biased region" description="Basic and acidic residues" evidence="1">
    <location>
        <begin position="358"/>
        <end position="372"/>
    </location>
</feature>
<organism evidence="2 3">
    <name type="scientific">Vicia faba</name>
    <name type="common">Broad bean</name>
    <name type="synonym">Faba vulgaris</name>
    <dbReference type="NCBI Taxonomy" id="3906"/>
    <lineage>
        <taxon>Eukaryota</taxon>
        <taxon>Viridiplantae</taxon>
        <taxon>Streptophyta</taxon>
        <taxon>Embryophyta</taxon>
        <taxon>Tracheophyta</taxon>
        <taxon>Spermatophyta</taxon>
        <taxon>Magnoliopsida</taxon>
        <taxon>eudicotyledons</taxon>
        <taxon>Gunneridae</taxon>
        <taxon>Pentapetalae</taxon>
        <taxon>rosids</taxon>
        <taxon>fabids</taxon>
        <taxon>Fabales</taxon>
        <taxon>Fabaceae</taxon>
        <taxon>Papilionoideae</taxon>
        <taxon>50 kb inversion clade</taxon>
        <taxon>NPAAA clade</taxon>
        <taxon>Hologalegina</taxon>
        <taxon>IRL clade</taxon>
        <taxon>Fabeae</taxon>
        <taxon>Vicia</taxon>
    </lineage>
</organism>
<sequence>MAECELPSFSLGFDLDPEDTPPHSSTPDPILIVPDSESDPILIVPDSESDPETRPEPPRRIFKRLRHGLPSSTVRHQPEPPPCIDVDDDDIEEFSDEHVQVSARSSVRNQNSSICRSSKVSLKSIGVLTPHSSTNSRDKKREPDLEIPDSVELETGHCGSMFRKLMTSPLRRFQLIESDDDDDDDDVMVDENVDGGSKPMCNKNTPVISLERDSKRQFDDVKQNTKDLPIHLSPVKSFSIPRDKQGSAGLETGQSGSVFPNGKLAASPLRRFQLVDSDDDDVMVCEAKVGPSLSTGNRNRPPSSLKQDKKVRFVEANQNQKHLSPVKKNFSIPTPAFNDECEEYFHSAKDTQLPKSNEPYREANSECQKDEQTWEAAGDNTVNQQENIDYMGQFNNGGSTSRRSKSKNLNDSEGWVDPKIIPSSTRKKATKRNNNKKNNETSKLNTSNDSASWVEPKDAGQRRVQASGEQAGHWYTGSDGRKVYVNKSGKESTGRNAYRSYRKDSGAASKKKTTAKKGK</sequence>